<keyword evidence="7 9" id="KW-0472">Membrane</keyword>
<dbReference type="GO" id="GO:0070778">
    <property type="term" value="P:L-aspartate transmembrane transport"/>
    <property type="evidence" value="ECO:0007669"/>
    <property type="project" value="TreeGrafter"/>
</dbReference>
<evidence type="ECO:0000256" key="7">
    <source>
        <dbReference type="ARBA" id="ARBA00023136"/>
    </source>
</evidence>
<dbReference type="InterPro" id="IPR036458">
    <property type="entry name" value="Na:dicarbo_symporter_sf"/>
</dbReference>
<dbReference type="GO" id="GO:0015138">
    <property type="term" value="F:fumarate transmembrane transporter activity"/>
    <property type="evidence" value="ECO:0007669"/>
    <property type="project" value="TreeGrafter"/>
</dbReference>
<dbReference type="STRING" id="2017.SAMN05444320_103195"/>
<keyword evidence="11" id="KW-1185">Reference proteome</keyword>
<protein>
    <submittedName>
        <fullName evidence="10">Aerobic C4-dicarboxylate transport protein</fullName>
    </submittedName>
</protein>
<feature type="transmembrane region" description="Helical" evidence="9">
    <location>
        <begin position="230"/>
        <end position="251"/>
    </location>
</feature>
<dbReference type="Pfam" id="PF00375">
    <property type="entry name" value="SDF"/>
    <property type="match status" value="1"/>
</dbReference>
<name>A0A1M5AN61_STRHI</name>
<dbReference type="OrthoDB" id="9766690at2"/>
<keyword evidence="2" id="KW-0813">Transport</keyword>
<evidence type="ECO:0000313" key="11">
    <source>
        <dbReference type="Proteomes" id="UP000184501"/>
    </source>
</evidence>
<feature type="transmembrane region" description="Helical" evidence="9">
    <location>
        <begin position="57"/>
        <end position="78"/>
    </location>
</feature>
<proteinExistence type="predicted"/>
<evidence type="ECO:0000256" key="1">
    <source>
        <dbReference type="ARBA" id="ARBA00004651"/>
    </source>
</evidence>
<feature type="transmembrane region" description="Helical" evidence="9">
    <location>
        <begin position="19"/>
        <end position="37"/>
    </location>
</feature>
<dbReference type="InterPro" id="IPR018107">
    <property type="entry name" value="Na-dicarboxylate_symporter_CS"/>
</dbReference>
<dbReference type="AlphaFoldDB" id="A0A1M5AN61"/>
<dbReference type="PANTHER" id="PTHR42865:SF1">
    <property type="entry name" value="AEROBIC C4-DICARBOXYLATE TRANSPORT PROTEIN"/>
    <property type="match status" value="1"/>
</dbReference>
<evidence type="ECO:0000256" key="5">
    <source>
        <dbReference type="ARBA" id="ARBA00022847"/>
    </source>
</evidence>
<sequence length="467" mass="48358">MGGTPDGVTKPRRKFYRHLYFWVLAAIALGVLVGIGFPKQAAQMKWLADLFVNLVKIVIAPTIFCTVVVGIAGLGNLAKAGGLALRTIGYFTAMTSVALAIGLVVVNVLRPGDGLGIVVNEKAAAETIKKAGEAEAGGLTGFILGLIPKSFLGAFTDNQLIQVLVLAVLVSVAVAGMGERGRRVVDALDTTAKVMFGVIKVVMYAAPIGAFGGMAFTVGKYGNEVLTKLAYLMGAFYLTCALFVFVVLGVVSRLAGFSVVKFVRFLKDELLIVLGTSSSESVLPRVLVKLEAAGAQKSVVGLTIPTGYSFNLDGTCIYLTMGAIFIAQATGHEVGIGAQLGLLLFMLLSSKGAAGVTGAGLVTLAASLQAFGDTIPVVGIALIVGIDRFMSEARALTNLVGNGVATMVVARWQGALDLARLRAVLDKPDLVDVDALMRAEHGPGAGSDAGSGDAEADRPSQEPAKAR</sequence>
<dbReference type="RefSeq" id="WP_073481401.1">
    <property type="nucleotide sequence ID" value="NZ_FQVN01000003.1"/>
</dbReference>
<evidence type="ECO:0000256" key="3">
    <source>
        <dbReference type="ARBA" id="ARBA00022475"/>
    </source>
</evidence>
<accession>A0A1M5AN61</accession>
<evidence type="ECO:0000256" key="4">
    <source>
        <dbReference type="ARBA" id="ARBA00022692"/>
    </source>
</evidence>
<organism evidence="10 11">
    <name type="scientific">Streptoalloteichus hindustanus</name>
    <dbReference type="NCBI Taxonomy" id="2017"/>
    <lineage>
        <taxon>Bacteria</taxon>
        <taxon>Bacillati</taxon>
        <taxon>Actinomycetota</taxon>
        <taxon>Actinomycetes</taxon>
        <taxon>Pseudonocardiales</taxon>
        <taxon>Pseudonocardiaceae</taxon>
        <taxon>Streptoalloteichus</taxon>
    </lineage>
</organism>
<dbReference type="GO" id="GO:0015366">
    <property type="term" value="F:malate:proton symporter activity"/>
    <property type="evidence" value="ECO:0007669"/>
    <property type="project" value="TreeGrafter"/>
</dbReference>
<evidence type="ECO:0000256" key="2">
    <source>
        <dbReference type="ARBA" id="ARBA00022448"/>
    </source>
</evidence>
<gene>
    <name evidence="10" type="ORF">SAMN05444320_103195</name>
</gene>
<feature type="transmembrane region" description="Helical" evidence="9">
    <location>
        <begin position="159"/>
        <end position="177"/>
    </location>
</feature>
<comment type="subcellular location">
    <subcellularLocation>
        <location evidence="1">Cell membrane</location>
        <topology evidence="1">Multi-pass membrane protein</topology>
    </subcellularLocation>
</comment>
<dbReference type="Gene3D" id="1.10.3860.10">
    <property type="entry name" value="Sodium:dicarboxylate symporter"/>
    <property type="match status" value="1"/>
</dbReference>
<evidence type="ECO:0000256" key="8">
    <source>
        <dbReference type="SAM" id="MobiDB-lite"/>
    </source>
</evidence>
<evidence type="ECO:0000256" key="6">
    <source>
        <dbReference type="ARBA" id="ARBA00022989"/>
    </source>
</evidence>
<feature type="region of interest" description="Disordered" evidence="8">
    <location>
        <begin position="441"/>
        <end position="467"/>
    </location>
</feature>
<reference evidence="10 11" key="1">
    <citation type="submission" date="2016-11" db="EMBL/GenBank/DDBJ databases">
        <authorList>
            <person name="Jaros S."/>
            <person name="Januszkiewicz K."/>
            <person name="Wedrychowicz H."/>
        </authorList>
    </citation>
    <scope>NUCLEOTIDE SEQUENCE [LARGE SCALE GENOMIC DNA]</scope>
    <source>
        <strain evidence="10 11">DSM 44523</strain>
    </source>
</reference>
<feature type="transmembrane region" description="Helical" evidence="9">
    <location>
        <begin position="198"/>
        <end position="218"/>
    </location>
</feature>
<dbReference type="SUPFAM" id="SSF118215">
    <property type="entry name" value="Proton glutamate symport protein"/>
    <property type="match status" value="1"/>
</dbReference>
<dbReference type="FunFam" id="1.10.3860.10:FF:000001">
    <property type="entry name" value="C4-dicarboxylate transport protein"/>
    <property type="match status" value="1"/>
</dbReference>
<dbReference type="EMBL" id="FQVN01000003">
    <property type="protein sequence ID" value="SHF31673.1"/>
    <property type="molecule type" value="Genomic_DNA"/>
</dbReference>
<dbReference type="GO" id="GO:0005886">
    <property type="term" value="C:plasma membrane"/>
    <property type="evidence" value="ECO:0007669"/>
    <property type="project" value="UniProtKB-SubCell"/>
</dbReference>
<dbReference type="PANTHER" id="PTHR42865">
    <property type="entry name" value="PROTON/GLUTAMATE-ASPARTATE SYMPORTER"/>
    <property type="match status" value="1"/>
</dbReference>
<dbReference type="Proteomes" id="UP000184501">
    <property type="component" value="Unassembled WGS sequence"/>
</dbReference>
<dbReference type="PRINTS" id="PR00173">
    <property type="entry name" value="EDTRNSPORT"/>
</dbReference>
<evidence type="ECO:0000313" key="10">
    <source>
        <dbReference type="EMBL" id="SHF31673.1"/>
    </source>
</evidence>
<keyword evidence="4 9" id="KW-0812">Transmembrane</keyword>
<keyword evidence="6 9" id="KW-1133">Transmembrane helix</keyword>
<keyword evidence="5" id="KW-0769">Symport</keyword>
<feature type="transmembrane region" description="Helical" evidence="9">
    <location>
        <begin position="90"/>
        <end position="109"/>
    </location>
</feature>
<dbReference type="GO" id="GO:0015141">
    <property type="term" value="F:succinate transmembrane transporter activity"/>
    <property type="evidence" value="ECO:0007669"/>
    <property type="project" value="TreeGrafter"/>
</dbReference>
<feature type="compositionally biased region" description="Basic and acidic residues" evidence="8">
    <location>
        <begin position="455"/>
        <end position="467"/>
    </location>
</feature>
<dbReference type="InterPro" id="IPR001991">
    <property type="entry name" value="Na-dicarboxylate_symporter"/>
</dbReference>
<dbReference type="PROSITE" id="PS00714">
    <property type="entry name" value="NA_DICARBOXYL_SYMP_2"/>
    <property type="match status" value="1"/>
</dbReference>
<dbReference type="NCBIfam" id="NF002461">
    <property type="entry name" value="PRK01663.1"/>
    <property type="match status" value="1"/>
</dbReference>
<evidence type="ECO:0000256" key="9">
    <source>
        <dbReference type="SAM" id="Phobius"/>
    </source>
</evidence>
<keyword evidence="3" id="KW-1003">Cell membrane</keyword>